<dbReference type="SUPFAM" id="SSF53613">
    <property type="entry name" value="Ribokinase-like"/>
    <property type="match status" value="1"/>
</dbReference>
<keyword evidence="3" id="KW-0808">Transferase</keyword>
<gene>
    <name evidence="3" type="ORF">QMY55_19875</name>
</gene>
<sequence length="324" mass="34918">MATNPISSPSTRSTREEQAAETAPICVLIFNSSDPCGAGGLSADISTISSVGGHALPVTCGAYARDTVRIYEHFSLDDEAVTEQARAVLEDIPVAAIKVGFVGSPANLAAVAEISSDYPNIPIISYMPDLSWWEDDKQDQYLDAFKELVLPQTSVLVGNHNTLWRWLLPDWESSRSPTARDIAMAAEALEVPYVLVTGIPLPDQFVDNVLTTAQTVLGNSKYEMFDATFTGAGDTLSAALTALLATGNDLGVATLEALEYLDHSLDAGFRPGMGHYVPDRLFWAQPEDEADDEDADEVQASSSDEEPQTKPLEGFVIPSHDTKH</sequence>
<dbReference type="InterPro" id="IPR029056">
    <property type="entry name" value="Ribokinase-like"/>
</dbReference>
<dbReference type="GO" id="GO:0008972">
    <property type="term" value="F:phosphomethylpyrimidine kinase activity"/>
    <property type="evidence" value="ECO:0007669"/>
    <property type="project" value="UniProtKB-EC"/>
</dbReference>
<evidence type="ECO:0000256" key="1">
    <source>
        <dbReference type="SAM" id="MobiDB-lite"/>
    </source>
</evidence>
<organism evidence="3 4">
    <name type="scientific">Comamonas resistens</name>
    <dbReference type="NCBI Taxonomy" id="3046670"/>
    <lineage>
        <taxon>Bacteria</taxon>
        <taxon>Pseudomonadati</taxon>
        <taxon>Pseudomonadota</taxon>
        <taxon>Betaproteobacteria</taxon>
        <taxon>Burkholderiales</taxon>
        <taxon>Comamonadaceae</taxon>
        <taxon>Comamonas</taxon>
    </lineage>
</organism>
<feature type="domain" description="Pyridoxamine kinase/Phosphomethylpyrimidine kinase" evidence="2">
    <location>
        <begin position="34"/>
        <end position="276"/>
    </location>
</feature>
<dbReference type="PANTHER" id="PTHR20858">
    <property type="entry name" value="PHOSPHOMETHYLPYRIMIDINE KINASE"/>
    <property type="match status" value="1"/>
</dbReference>
<evidence type="ECO:0000259" key="2">
    <source>
        <dbReference type="Pfam" id="PF08543"/>
    </source>
</evidence>
<evidence type="ECO:0000313" key="4">
    <source>
        <dbReference type="Proteomes" id="UP001240697"/>
    </source>
</evidence>
<reference evidence="3 4" key="1">
    <citation type="submission" date="2023-05" db="EMBL/GenBank/DDBJ databases">
        <authorList>
            <person name="Yin Y."/>
            <person name="Lu Z."/>
        </authorList>
    </citation>
    <scope>NUCLEOTIDE SEQUENCE [LARGE SCALE GENOMIC DNA]</scope>
    <source>
        <strain evidence="3 4">ZM22</strain>
    </source>
</reference>
<dbReference type="RefSeq" id="WP_283485838.1">
    <property type="nucleotide sequence ID" value="NZ_CP125947.1"/>
</dbReference>
<dbReference type="EC" id="2.7.1.49" evidence="3"/>
<feature type="compositionally biased region" description="Acidic residues" evidence="1">
    <location>
        <begin position="286"/>
        <end position="297"/>
    </location>
</feature>
<name>A0ABY8SNT6_9BURK</name>
<dbReference type="Proteomes" id="UP001240697">
    <property type="component" value="Chromosome"/>
</dbReference>
<feature type="region of interest" description="Disordered" evidence="1">
    <location>
        <begin position="284"/>
        <end position="324"/>
    </location>
</feature>
<evidence type="ECO:0000313" key="3">
    <source>
        <dbReference type="EMBL" id="WHS64727.1"/>
    </source>
</evidence>
<dbReference type="PANTHER" id="PTHR20858:SF17">
    <property type="entry name" value="HYDROXYMETHYLPYRIMIDINE_PHOSPHOMETHYLPYRIMIDINE KINASE THI20-RELATED"/>
    <property type="match status" value="1"/>
</dbReference>
<accession>A0ABY8SNT6</accession>
<proteinExistence type="predicted"/>
<keyword evidence="4" id="KW-1185">Reference proteome</keyword>
<dbReference type="EC" id="2.7.4.7" evidence="3"/>
<keyword evidence="3" id="KW-0418">Kinase</keyword>
<dbReference type="Gene3D" id="3.40.1190.20">
    <property type="match status" value="1"/>
</dbReference>
<protein>
    <submittedName>
        <fullName evidence="3">Bifunctional hydroxymethylpyrimidine kinase/phosphomethylpyrimidine kinase</fullName>
        <ecNumber evidence="3">2.7.1.49</ecNumber>
        <ecNumber evidence="3">2.7.4.7</ecNumber>
    </submittedName>
</protein>
<dbReference type="GO" id="GO:0008902">
    <property type="term" value="F:hydroxymethylpyrimidine kinase activity"/>
    <property type="evidence" value="ECO:0007669"/>
    <property type="project" value="UniProtKB-EC"/>
</dbReference>
<dbReference type="InterPro" id="IPR013749">
    <property type="entry name" value="PM/HMP-P_kinase-1"/>
</dbReference>
<dbReference type="EMBL" id="CP125947">
    <property type="protein sequence ID" value="WHS64727.1"/>
    <property type="molecule type" value="Genomic_DNA"/>
</dbReference>
<dbReference type="Pfam" id="PF08543">
    <property type="entry name" value="Phos_pyr_kin"/>
    <property type="match status" value="1"/>
</dbReference>